<name>A0A6L5WIU6_9BACT</name>
<reference evidence="2 3" key="2">
    <citation type="submission" date="2020-03" db="EMBL/GenBank/DDBJ databases">
        <title>Campylobacter portucalensis sp. nov., a new species of Campylobacter isolated from the reproductive tract of bulls.</title>
        <authorList>
            <person name="Silva M.F."/>
            <person name="Pereira G."/>
            <person name="Carneiro C."/>
            <person name="Hemphill A."/>
            <person name="Mateus L."/>
            <person name="Lopes-Da-Costa L."/>
            <person name="Silva E."/>
        </authorList>
    </citation>
    <scope>NUCLEOTIDE SEQUENCE [LARGE SCALE GENOMIC DNA]</scope>
    <source>
        <strain evidence="2 3">FMV-PI01</strain>
    </source>
</reference>
<feature type="transmembrane region" description="Helical" evidence="1">
    <location>
        <begin position="38"/>
        <end position="57"/>
    </location>
</feature>
<gene>
    <name evidence="2" type="ORF">F1B92_08310</name>
</gene>
<keyword evidence="1" id="KW-0472">Membrane</keyword>
<dbReference type="AlphaFoldDB" id="A0A6L5WIU6"/>
<comment type="caution">
    <text evidence="2">The sequence shown here is derived from an EMBL/GenBank/DDBJ whole genome shotgun (WGS) entry which is preliminary data.</text>
</comment>
<protein>
    <submittedName>
        <fullName evidence="2">Uncharacterized protein</fullName>
    </submittedName>
</protein>
<sequence>MKDIFYNFFYACFKLLHNFKLQIKHLFKMLFDSKFKKICWIIFAVVIILCVSFIRTVPNYSKKYGFEIVHLWDYNKYNQGYCLAENKILDKEELYKRAIGEYLDKQLKIDKMIDEWRADNYGSRWKSEMEIGYYELDSEINLNNWLEKIKNYYMDLYIPVENTDYDLNIREKATSKLLFEKLKIIKINPMKYININFNNFGNITAGFDKPILFVTYGLWNSKILLDNVAIFENDKLVGGYKFYFDYSFSKYNNFMRDIFYDKEKEKYELEKSKLVKSNKSYPNVKIDNCGNINYDIENEFIMAREAKGG</sequence>
<keyword evidence="1" id="KW-1133">Transmembrane helix</keyword>
<proteinExistence type="predicted"/>
<evidence type="ECO:0000313" key="2">
    <source>
        <dbReference type="EMBL" id="MSN97160.1"/>
    </source>
</evidence>
<organism evidence="2 3">
    <name type="scientific">Campylobacter portucalensis</name>
    <dbReference type="NCBI Taxonomy" id="2608384"/>
    <lineage>
        <taxon>Bacteria</taxon>
        <taxon>Pseudomonadati</taxon>
        <taxon>Campylobacterota</taxon>
        <taxon>Epsilonproteobacteria</taxon>
        <taxon>Campylobacterales</taxon>
        <taxon>Campylobacteraceae</taxon>
        <taxon>Campylobacter</taxon>
    </lineage>
</organism>
<dbReference type="EMBL" id="VWSJ01000044">
    <property type="protein sequence ID" value="MSN97160.1"/>
    <property type="molecule type" value="Genomic_DNA"/>
</dbReference>
<accession>A0A6L5WIU6</accession>
<evidence type="ECO:0000313" key="3">
    <source>
        <dbReference type="Proteomes" id="UP000476338"/>
    </source>
</evidence>
<reference evidence="2 3" key="1">
    <citation type="submission" date="2019-09" db="EMBL/GenBank/DDBJ databases">
        <authorList>
            <person name="Silva M."/>
            <person name="Pereira G."/>
            <person name="Lopes-Da-Costa L."/>
            <person name="Silva E."/>
        </authorList>
    </citation>
    <scope>NUCLEOTIDE SEQUENCE [LARGE SCALE GENOMIC DNA]</scope>
    <source>
        <strain evidence="2 3">FMV-PI01</strain>
    </source>
</reference>
<dbReference type="Proteomes" id="UP000476338">
    <property type="component" value="Unassembled WGS sequence"/>
</dbReference>
<evidence type="ECO:0000256" key="1">
    <source>
        <dbReference type="SAM" id="Phobius"/>
    </source>
</evidence>
<keyword evidence="3" id="KW-1185">Reference proteome</keyword>
<keyword evidence="1" id="KW-0812">Transmembrane</keyword>